<reference evidence="2" key="1">
    <citation type="submission" date="2023-06" db="EMBL/GenBank/DDBJ databases">
        <title>Genome-scale phylogeny and comparative genomics of the fungal order Sordariales.</title>
        <authorList>
            <consortium name="Lawrence Berkeley National Laboratory"/>
            <person name="Hensen N."/>
            <person name="Bonometti L."/>
            <person name="Westerberg I."/>
            <person name="Brannstrom I.O."/>
            <person name="Guillou S."/>
            <person name="Cros-Aarteil S."/>
            <person name="Calhoun S."/>
            <person name="Haridas S."/>
            <person name="Kuo A."/>
            <person name="Mondo S."/>
            <person name="Pangilinan J."/>
            <person name="Riley R."/>
            <person name="Labutti K."/>
            <person name="Andreopoulos B."/>
            <person name="Lipzen A."/>
            <person name="Chen C."/>
            <person name="Yanf M."/>
            <person name="Daum C."/>
            <person name="Ng V."/>
            <person name="Clum A."/>
            <person name="Steindorff A."/>
            <person name="Ohm R."/>
            <person name="Martin F."/>
            <person name="Silar P."/>
            <person name="Natvig D."/>
            <person name="Lalanne C."/>
            <person name="Gautier V."/>
            <person name="Ament-Velasquez S.L."/>
            <person name="Kruys A."/>
            <person name="Hutchinson M.I."/>
            <person name="Powell A.J."/>
            <person name="Barry K."/>
            <person name="Miller A.N."/>
            <person name="Grigoriev I.V."/>
            <person name="Debuchy R."/>
            <person name="Gladieux P."/>
            <person name="Thoren M.H."/>
            <person name="Johannesson H."/>
        </authorList>
    </citation>
    <scope>NUCLEOTIDE SEQUENCE</scope>
    <source>
        <strain evidence="2">CBS 540.89</strain>
    </source>
</reference>
<feature type="domain" description="Dienelactone hydrolase" evidence="1">
    <location>
        <begin position="35"/>
        <end position="258"/>
    </location>
</feature>
<dbReference type="GO" id="GO:0016787">
    <property type="term" value="F:hydrolase activity"/>
    <property type="evidence" value="ECO:0007669"/>
    <property type="project" value="UniProtKB-KW"/>
</dbReference>
<sequence>MLIKESHADVQTTANGKTTSMRIFLFHPTIPGYPNARFPGVVLFSEIYQVTGPVARFARQIAGQGYIVAAPSSYHDFTGPEPLAYDVPGTDQGNEWKITKVSPFFRTAMLTHHGCKQTLESYDEDVTQTVSYLLSLPTCTGRLGATGMCLGGHIALRAALHPKISSTVCYFATDVHARTLGPNTGPNTSSTPPPDSNHTLDLLSRITGEVSMIFGIKDTHVPDAGRDLIRQKLREAGVVFSFHEFAWAQHAFIRDELSKGRFDPAITKVCFEVLLEQFGRVLKTELGEADGKGQEVEHVC</sequence>
<accession>A0AA40K0W6</accession>
<dbReference type="SUPFAM" id="SSF53474">
    <property type="entry name" value="alpha/beta-Hydrolases"/>
    <property type="match status" value="1"/>
</dbReference>
<proteinExistence type="predicted"/>
<protein>
    <submittedName>
        <fullName evidence="2">Alpha/Beta hydrolase protein</fullName>
    </submittedName>
</protein>
<dbReference type="EMBL" id="JAUKTV010000003">
    <property type="protein sequence ID" value="KAK0741883.1"/>
    <property type="molecule type" value="Genomic_DNA"/>
</dbReference>
<comment type="caution">
    <text evidence="2">The sequence shown here is derived from an EMBL/GenBank/DDBJ whole genome shotgun (WGS) entry which is preliminary data.</text>
</comment>
<dbReference type="Pfam" id="PF01738">
    <property type="entry name" value="DLH"/>
    <property type="match status" value="1"/>
</dbReference>
<dbReference type="InterPro" id="IPR029058">
    <property type="entry name" value="AB_hydrolase_fold"/>
</dbReference>
<organism evidence="2 3">
    <name type="scientific">Apiosordaria backusii</name>
    <dbReference type="NCBI Taxonomy" id="314023"/>
    <lineage>
        <taxon>Eukaryota</taxon>
        <taxon>Fungi</taxon>
        <taxon>Dikarya</taxon>
        <taxon>Ascomycota</taxon>
        <taxon>Pezizomycotina</taxon>
        <taxon>Sordariomycetes</taxon>
        <taxon>Sordariomycetidae</taxon>
        <taxon>Sordariales</taxon>
        <taxon>Lasiosphaeriaceae</taxon>
        <taxon>Apiosordaria</taxon>
    </lineage>
</organism>
<gene>
    <name evidence="2" type="ORF">B0T21DRAFT_283400</name>
</gene>
<evidence type="ECO:0000313" key="2">
    <source>
        <dbReference type="EMBL" id="KAK0741883.1"/>
    </source>
</evidence>
<keyword evidence="3" id="KW-1185">Reference proteome</keyword>
<dbReference type="Gene3D" id="3.40.50.1820">
    <property type="entry name" value="alpha/beta hydrolase"/>
    <property type="match status" value="1"/>
</dbReference>
<dbReference type="PANTHER" id="PTHR47562">
    <property type="match status" value="1"/>
</dbReference>
<keyword evidence="2" id="KW-0378">Hydrolase</keyword>
<evidence type="ECO:0000259" key="1">
    <source>
        <dbReference type="Pfam" id="PF01738"/>
    </source>
</evidence>
<dbReference type="PANTHER" id="PTHR47562:SF2">
    <property type="entry name" value="CARBOXYMETHYLENEBUTENOLIDASE-RELATED"/>
    <property type="match status" value="1"/>
</dbReference>
<dbReference type="AlphaFoldDB" id="A0AA40K0W6"/>
<name>A0AA40K0W6_9PEZI</name>
<dbReference type="InterPro" id="IPR002925">
    <property type="entry name" value="Dienelactn_hydro"/>
</dbReference>
<dbReference type="Proteomes" id="UP001172159">
    <property type="component" value="Unassembled WGS sequence"/>
</dbReference>
<evidence type="ECO:0000313" key="3">
    <source>
        <dbReference type="Proteomes" id="UP001172159"/>
    </source>
</evidence>